<dbReference type="GO" id="GO:0030150">
    <property type="term" value="P:protein import into mitochondrial matrix"/>
    <property type="evidence" value="ECO:0007669"/>
    <property type="project" value="InterPro"/>
</dbReference>
<dbReference type="CDD" id="cd07305">
    <property type="entry name" value="Porin3_Tom40"/>
    <property type="match status" value="1"/>
</dbReference>
<evidence type="ECO:0000256" key="11">
    <source>
        <dbReference type="ARBA" id="ARBA00023136"/>
    </source>
</evidence>
<evidence type="ECO:0000256" key="12">
    <source>
        <dbReference type="ARBA" id="ARBA00053390"/>
    </source>
</evidence>
<dbReference type="GO" id="GO:0006811">
    <property type="term" value="P:monoatomic ion transport"/>
    <property type="evidence" value="ECO:0007669"/>
    <property type="project" value="UniProtKB-KW"/>
</dbReference>
<evidence type="ECO:0000256" key="10">
    <source>
        <dbReference type="ARBA" id="ARBA00023128"/>
    </source>
</evidence>
<accession>S9Q247</accession>
<dbReference type="Gene3D" id="2.40.160.10">
    <property type="entry name" value="Porin"/>
    <property type="match status" value="1"/>
</dbReference>
<keyword evidence="11" id="KW-0472">Membrane</keyword>
<evidence type="ECO:0000256" key="3">
    <source>
        <dbReference type="ARBA" id="ARBA00022448"/>
    </source>
</evidence>
<comment type="subcellular location">
    <subcellularLocation>
        <location evidence="1">Mitochondrion outer membrane</location>
        <topology evidence="1">Multi-pass membrane protein</topology>
    </subcellularLocation>
</comment>
<dbReference type="RefSeq" id="XP_013017311.1">
    <property type="nucleotide sequence ID" value="XM_013161857.1"/>
</dbReference>
<dbReference type="GO" id="GO:0015288">
    <property type="term" value="F:porin activity"/>
    <property type="evidence" value="ECO:0007669"/>
    <property type="project" value="UniProtKB-KW"/>
</dbReference>
<proteinExistence type="inferred from homology"/>
<evidence type="ECO:0000256" key="4">
    <source>
        <dbReference type="ARBA" id="ARBA00022452"/>
    </source>
</evidence>
<dbReference type="NCBIfam" id="TIGR00989">
    <property type="entry name" value="3a0801s07tom40"/>
    <property type="match status" value="1"/>
</dbReference>
<dbReference type="HOGENOM" id="CLU_042174_0_0_1"/>
<reference evidence="14 15" key="1">
    <citation type="journal article" date="2011" name="Science">
        <title>Comparative functional genomics of the fission yeasts.</title>
        <authorList>
            <person name="Rhind N."/>
            <person name="Chen Z."/>
            <person name="Yassour M."/>
            <person name="Thompson D.A."/>
            <person name="Haas B.J."/>
            <person name="Habib N."/>
            <person name="Wapinski I."/>
            <person name="Roy S."/>
            <person name="Lin M.F."/>
            <person name="Heiman D.I."/>
            <person name="Young S.K."/>
            <person name="Furuya K."/>
            <person name="Guo Y."/>
            <person name="Pidoux A."/>
            <person name="Chen H.M."/>
            <person name="Robbertse B."/>
            <person name="Goldberg J.M."/>
            <person name="Aoki K."/>
            <person name="Bayne E.H."/>
            <person name="Berlin A.M."/>
            <person name="Desjardins C.A."/>
            <person name="Dobbs E."/>
            <person name="Dukaj L."/>
            <person name="Fan L."/>
            <person name="FitzGerald M.G."/>
            <person name="French C."/>
            <person name="Gujja S."/>
            <person name="Hansen K."/>
            <person name="Keifenheim D."/>
            <person name="Levin J.Z."/>
            <person name="Mosher R.A."/>
            <person name="Mueller C.A."/>
            <person name="Pfiffner J."/>
            <person name="Priest M."/>
            <person name="Russ C."/>
            <person name="Smialowska A."/>
            <person name="Swoboda P."/>
            <person name="Sykes S.M."/>
            <person name="Vaughn M."/>
            <person name="Vengrova S."/>
            <person name="Yoder R."/>
            <person name="Zeng Q."/>
            <person name="Allshire R."/>
            <person name="Baulcombe D."/>
            <person name="Birren B.W."/>
            <person name="Brown W."/>
            <person name="Ekwall K."/>
            <person name="Kellis M."/>
            <person name="Leatherwood J."/>
            <person name="Levin H."/>
            <person name="Margalit H."/>
            <person name="Martienssen R."/>
            <person name="Nieduszynski C.A."/>
            <person name="Spatafora J.W."/>
            <person name="Friedman N."/>
            <person name="Dalgaard J.Z."/>
            <person name="Baumann P."/>
            <person name="Niki H."/>
            <person name="Regev A."/>
            <person name="Nusbaum C."/>
        </authorList>
    </citation>
    <scope>NUCLEOTIDE SEQUENCE [LARGE SCALE GENOMIC DNA]</scope>
    <source>
        <strain evidence="15">yFS286</strain>
    </source>
</reference>
<dbReference type="FunFam" id="2.40.160.10:FF:000009">
    <property type="entry name" value="Mitochondrial import receptor subunit TOM40"/>
    <property type="match status" value="1"/>
</dbReference>
<evidence type="ECO:0000256" key="8">
    <source>
        <dbReference type="ARBA" id="ARBA00023065"/>
    </source>
</evidence>
<sequence>MDYLQTAISTIGRLGDKIDSYKSSLNLTNPGTTENLSKEVSKDLLLSNYAFTGIRADVTKGFSTNPWFTVSHAFALGSQMLPPYSFSTMFGGEPLFLRGSVDNDGAVQAMLNCAWGPNVISKVQMQLADAAIPSMCQIEHDHRGKDFSFSVKAMNPWYEDKLTGIYILSMLQSLTPKLSVGVEALWQKPSASIGPEEAALSYMARYNAGDWIATGHLNGTQGDVIATFWRKLSEKVEAGVECQLSPVGLNRSAAMMTGPKPEGLTSVGLKYEFAQSIYRSQVDSKGKVGVYLERRLAPAITLAFSSEIDHPNRNAKVGLGLSMELPGNDEMIQQQQQLLSGQVPAGQPAAPSA</sequence>
<dbReference type="Proteomes" id="UP000016088">
    <property type="component" value="Unassembled WGS sequence"/>
</dbReference>
<dbReference type="GeneID" id="25032341"/>
<keyword evidence="5" id="KW-0812">Transmembrane</keyword>
<keyword evidence="3" id="KW-0813">Transport</keyword>
<dbReference type="InterPro" id="IPR005686">
    <property type="entry name" value="Tom40_fungi"/>
</dbReference>
<keyword evidence="8" id="KW-0406">Ion transport</keyword>
<evidence type="ECO:0000256" key="2">
    <source>
        <dbReference type="ARBA" id="ARBA00010510"/>
    </source>
</evidence>
<dbReference type="InterPro" id="IPR023614">
    <property type="entry name" value="Porin_dom_sf"/>
</dbReference>
<dbReference type="eggNOG" id="KOG3296">
    <property type="taxonomic scope" value="Eukaryota"/>
</dbReference>
<dbReference type="GO" id="GO:0005741">
    <property type="term" value="C:mitochondrial outer membrane"/>
    <property type="evidence" value="ECO:0007669"/>
    <property type="project" value="UniProtKB-SubCell"/>
</dbReference>
<dbReference type="InterPro" id="IPR027246">
    <property type="entry name" value="Porin_Euk/Tom40"/>
</dbReference>
<organism evidence="14 15">
    <name type="scientific">Schizosaccharomyces octosporus (strain yFS286)</name>
    <name type="common">Fission yeast</name>
    <name type="synonym">Octosporomyces octosporus</name>
    <dbReference type="NCBI Taxonomy" id="483514"/>
    <lineage>
        <taxon>Eukaryota</taxon>
        <taxon>Fungi</taxon>
        <taxon>Dikarya</taxon>
        <taxon>Ascomycota</taxon>
        <taxon>Taphrinomycotina</taxon>
        <taxon>Schizosaccharomycetes</taxon>
        <taxon>Schizosaccharomycetales</taxon>
        <taxon>Schizosaccharomycetaceae</taxon>
        <taxon>Schizosaccharomyces</taxon>
    </lineage>
</organism>
<dbReference type="AlphaFoldDB" id="S9Q247"/>
<evidence type="ECO:0000256" key="1">
    <source>
        <dbReference type="ARBA" id="ARBA00004374"/>
    </source>
</evidence>
<evidence type="ECO:0000256" key="7">
    <source>
        <dbReference type="ARBA" id="ARBA00022927"/>
    </source>
</evidence>
<comment type="similarity">
    <text evidence="2">Belongs to the Tom40 family.</text>
</comment>
<protein>
    <recommendedName>
        <fullName evidence="13">Translocase of outer membrane 40 kDa subunit</fullName>
    </recommendedName>
</protein>
<dbReference type="OrthoDB" id="19656at2759"/>
<dbReference type="Pfam" id="PF01459">
    <property type="entry name" value="Porin_3"/>
    <property type="match status" value="1"/>
</dbReference>
<keyword evidence="7" id="KW-0653">Protein transport</keyword>
<keyword evidence="6" id="KW-1000">Mitochondrion outer membrane</keyword>
<comment type="function">
    <text evidence="12">Channel-forming protein essential for import of protein precursors into mitochondria.</text>
</comment>
<keyword evidence="4" id="KW-1134">Transmembrane beta strand</keyword>
<evidence type="ECO:0000256" key="5">
    <source>
        <dbReference type="ARBA" id="ARBA00022692"/>
    </source>
</evidence>
<dbReference type="InterPro" id="IPR037930">
    <property type="entry name" value="Tom40"/>
</dbReference>
<evidence type="ECO:0000256" key="6">
    <source>
        <dbReference type="ARBA" id="ARBA00022787"/>
    </source>
</evidence>
<evidence type="ECO:0000313" key="14">
    <source>
        <dbReference type="EMBL" id="EPX74157.1"/>
    </source>
</evidence>
<keyword evidence="9" id="KW-0626">Porin</keyword>
<keyword evidence="15" id="KW-1185">Reference proteome</keyword>
<evidence type="ECO:0000313" key="15">
    <source>
        <dbReference type="Proteomes" id="UP000016088"/>
    </source>
</evidence>
<dbReference type="GO" id="GO:0046930">
    <property type="term" value="C:pore complex"/>
    <property type="evidence" value="ECO:0007669"/>
    <property type="project" value="UniProtKB-KW"/>
</dbReference>
<dbReference type="GO" id="GO:0008320">
    <property type="term" value="F:protein transmembrane transporter activity"/>
    <property type="evidence" value="ECO:0007669"/>
    <property type="project" value="InterPro"/>
</dbReference>
<name>S9Q247_SCHOY</name>
<dbReference type="VEuPathDB" id="FungiDB:SOCG_03369"/>
<keyword evidence="10" id="KW-0496">Mitochondrion</keyword>
<evidence type="ECO:0000256" key="13">
    <source>
        <dbReference type="ARBA" id="ARBA00078731"/>
    </source>
</evidence>
<dbReference type="OMA" id="TRFNYRW"/>
<dbReference type="EMBL" id="KE503206">
    <property type="protein sequence ID" value="EPX74157.1"/>
    <property type="molecule type" value="Genomic_DNA"/>
</dbReference>
<dbReference type="PANTHER" id="PTHR10802">
    <property type="entry name" value="MITOCHONDRIAL IMPORT RECEPTOR SUBUNIT TOM40"/>
    <property type="match status" value="1"/>
</dbReference>
<evidence type="ECO:0000256" key="9">
    <source>
        <dbReference type="ARBA" id="ARBA00023114"/>
    </source>
</evidence>
<gene>
    <name evidence="14" type="ORF">SOCG_03369</name>
</gene>